<dbReference type="InterPro" id="IPR047765">
    <property type="entry name" value="GHMP_GYDIA-like"/>
</dbReference>
<evidence type="ECO:0008006" key="3">
    <source>
        <dbReference type="Google" id="ProtNLM"/>
    </source>
</evidence>
<dbReference type="HOGENOM" id="CLU_918117_0_0_7"/>
<dbReference type="EMBL" id="FQ312005">
    <property type="protein sequence ID" value="CBW26336.1"/>
    <property type="molecule type" value="Genomic_DNA"/>
</dbReference>
<sequence length="344" mass="39644">MIIENREPEFIREIKSNKTLVQKNNDHIFYGHGKLLLTGEYFVLDGAKSLALPTTVGQSLSVKYSPSFSPKLYWKSFDVAGNLWFETIYEFWRFEITKENPSPEELVLQKVLRQARKQNPHFLRDDIDVHVETHLGFPIEWGLGSSSTLVHNMAQWAYISPFELQFETYGGSGYDVACAQSEGPIFYSKNTNGPKWSPTIFDPKFSDNLYFVYRGKKQDSRKAIEYYNSLRPIDPGIILSISDITNEISKTNSLKEFEFLIGAHEKIIGKTLDLRPVKDELFSNFWGEVKSLGAWGGDFVLVTSDRSSTETKKYFNDKGYDVFIPYNDLILKTEKKDLTNEYLH</sequence>
<accession>E1X0A8</accession>
<dbReference type="eggNOG" id="COG1577">
    <property type="taxonomic scope" value="Bacteria"/>
</dbReference>
<dbReference type="KEGG" id="bmx:BMS_1478"/>
<dbReference type="PATRIC" id="fig|862908.3.peg.1407"/>
<keyword evidence="2" id="KW-1185">Reference proteome</keyword>
<dbReference type="AlphaFoldDB" id="E1X0A8"/>
<gene>
    <name evidence="1" type="ordered locus">BMS_1478</name>
</gene>
<dbReference type="NCBIfam" id="NF040656">
    <property type="entry name" value="GHMP_GYDIA"/>
    <property type="match status" value="1"/>
</dbReference>
<dbReference type="SUPFAM" id="SSF54211">
    <property type="entry name" value="Ribosomal protein S5 domain 2-like"/>
    <property type="match status" value="1"/>
</dbReference>
<proteinExistence type="predicted"/>
<dbReference type="InterPro" id="IPR014721">
    <property type="entry name" value="Ribsml_uS5_D2-typ_fold_subgr"/>
</dbReference>
<dbReference type="InterPro" id="IPR020568">
    <property type="entry name" value="Ribosomal_Su5_D2-typ_SF"/>
</dbReference>
<dbReference type="OrthoDB" id="5288719at2"/>
<dbReference type="RefSeq" id="WP_014244119.1">
    <property type="nucleotide sequence ID" value="NC_016620.1"/>
</dbReference>
<name>E1X0A8_HALMS</name>
<dbReference type="Proteomes" id="UP000008963">
    <property type="component" value="Chromosome"/>
</dbReference>
<evidence type="ECO:0000313" key="1">
    <source>
        <dbReference type="EMBL" id="CBW26336.1"/>
    </source>
</evidence>
<evidence type="ECO:0000313" key="2">
    <source>
        <dbReference type="Proteomes" id="UP000008963"/>
    </source>
</evidence>
<dbReference type="Gene3D" id="3.30.230.10">
    <property type="match status" value="1"/>
</dbReference>
<dbReference type="STRING" id="862908.BMS_1478"/>
<reference evidence="2" key="1">
    <citation type="journal article" date="2013" name="ISME J.">
        <title>A small predatory core genome in the divergent marine Bacteriovorax marinus SJ and the terrestrial Bdellovibrio bacteriovorus.</title>
        <authorList>
            <person name="Crossman L.C."/>
            <person name="Chen H."/>
            <person name="Cerdeno-Tarraga A.M."/>
            <person name="Brooks K."/>
            <person name="Quail M.A."/>
            <person name="Pineiro S.A."/>
            <person name="Hobley L."/>
            <person name="Sockett R.E."/>
            <person name="Bentley S.D."/>
            <person name="Parkhill J."/>
            <person name="Williams H.N."/>
            <person name="Stine O.C."/>
        </authorList>
    </citation>
    <scope>NUCLEOTIDE SEQUENCE [LARGE SCALE GENOMIC DNA]</scope>
    <source>
        <strain evidence="2">ATCC BAA-682 / DSM 15412 / SJ</strain>
    </source>
</reference>
<protein>
    <recommendedName>
        <fullName evidence="3">GHMP kinase</fullName>
    </recommendedName>
</protein>
<organism evidence="1 2">
    <name type="scientific">Halobacteriovorax marinus (strain ATCC BAA-682 / DSM 15412 / SJ)</name>
    <name type="common">Bacteriovorax marinus</name>
    <dbReference type="NCBI Taxonomy" id="862908"/>
    <lineage>
        <taxon>Bacteria</taxon>
        <taxon>Pseudomonadati</taxon>
        <taxon>Bdellovibrionota</taxon>
        <taxon>Bacteriovoracia</taxon>
        <taxon>Bacteriovoracales</taxon>
        <taxon>Halobacteriovoraceae</taxon>
        <taxon>Halobacteriovorax</taxon>
    </lineage>
</organism>